<comment type="pathway">
    <text evidence="1 11 12">Metabolic intermediate biosynthesis; chorismate biosynthesis; chorismate from D-erythrose 4-phosphate and phosphoenolpyruvate: step 7/7.</text>
</comment>
<evidence type="ECO:0000256" key="2">
    <source>
        <dbReference type="ARBA" id="ARBA00008014"/>
    </source>
</evidence>
<dbReference type="AlphaFoldDB" id="A0A662D4T1"/>
<evidence type="ECO:0000256" key="12">
    <source>
        <dbReference type="RuleBase" id="RU000605"/>
    </source>
</evidence>
<evidence type="ECO:0000256" key="3">
    <source>
        <dbReference type="ARBA" id="ARBA00013036"/>
    </source>
</evidence>
<evidence type="ECO:0000313" key="14">
    <source>
        <dbReference type="Proteomes" id="UP000277457"/>
    </source>
</evidence>
<dbReference type="NCBIfam" id="NF003793">
    <property type="entry name" value="PRK05382.1"/>
    <property type="match status" value="1"/>
</dbReference>
<evidence type="ECO:0000256" key="6">
    <source>
        <dbReference type="ARBA" id="ARBA00022643"/>
    </source>
</evidence>
<dbReference type="Proteomes" id="UP000277457">
    <property type="component" value="Unassembled WGS sequence"/>
</dbReference>
<evidence type="ECO:0000256" key="7">
    <source>
        <dbReference type="ARBA" id="ARBA00022827"/>
    </source>
</evidence>
<dbReference type="Gene3D" id="3.60.150.10">
    <property type="entry name" value="Chorismate synthase AroC"/>
    <property type="match status" value="1"/>
</dbReference>
<keyword evidence="9 11" id="KW-0057">Aromatic amino acid biosynthesis</keyword>
<dbReference type="PROSITE" id="PS00788">
    <property type="entry name" value="CHORISMATE_SYNTHASE_2"/>
    <property type="match status" value="1"/>
</dbReference>
<evidence type="ECO:0000256" key="1">
    <source>
        <dbReference type="ARBA" id="ARBA00005044"/>
    </source>
</evidence>
<dbReference type="InterPro" id="IPR000453">
    <property type="entry name" value="Chorismate_synth"/>
</dbReference>
<keyword evidence="8 11" id="KW-0521">NADP</keyword>
<comment type="caution">
    <text evidence="13">The sequence shown here is derived from an EMBL/GenBank/DDBJ whole genome shotgun (WGS) entry which is preliminary data.</text>
</comment>
<name>A0A662D4T1_UNCAE</name>
<keyword evidence="5 11" id="KW-0285">Flavoprotein</keyword>
<dbReference type="UniPathway" id="UPA00053">
    <property type="reaction ID" value="UER00090"/>
</dbReference>
<comment type="catalytic activity">
    <reaction evidence="11 12">
        <text>5-O-(1-carboxyvinyl)-3-phosphoshikimate = chorismate + phosphate</text>
        <dbReference type="Rhea" id="RHEA:21020"/>
        <dbReference type="ChEBI" id="CHEBI:29748"/>
        <dbReference type="ChEBI" id="CHEBI:43474"/>
        <dbReference type="ChEBI" id="CHEBI:57701"/>
        <dbReference type="EC" id="4.2.3.5"/>
    </reaction>
</comment>
<dbReference type="InterPro" id="IPR020541">
    <property type="entry name" value="Chorismate_synthase_CS"/>
</dbReference>
<feature type="binding site" evidence="11">
    <location>
        <position position="297"/>
    </location>
    <ligand>
        <name>FMN</name>
        <dbReference type="ChEBI" id="CHEBI:58210"/>
    </ligand>
</feature>
<keyword evidence="7 11" id="KW-0274">FAD</keyword>
<dbReference type="NCBIfam" id="TIGR00033">
    <property type="entry name" value="aroC"/>
    <property type="match status" value="1"/>
</dbReference>
<dbReference type="HAMAP" id="MF_00300">
    <property type="entry name" value="Chorismate_synth"/>
    <property type="match status" value="1"/>
</dbReference>
<feature type="binding site" evidence="11">
    <location>
        <begin position="312"/>
        <end position="316"/>
    </location>
    <ligand>
        <name>FMN</name>
        <dbReference type="ChEBI" id="CHEBI:58210"/>
    </ligand>
</feature>
<dbReference type="PANTHER" id="PTHR21085:SF0">
    <property type="entry name" value="CHORISMATE SYNTHASE"/>
    <property type="match status" value="1"/>
</dbReference>
<dbReference type="EC" id="4.2.3.5" evidence="3 11"/>
<evidence type="ECO:0000313" key="13">
    <source>
        <dbReference type="EMBL" id="RLE07618.1"/>
    </source>
</evidence>
<feature type="binding site" evidence="11">
    <location>
        <position position="46"/>
    </location>
    <ligand>
        <name>NADP(+)</name>
        <dbReference type="ChEBI" id="CHEBI:58349"/>
    </ligand>
</feature>
<keyword evidence="4 11" id="KW-0028">Amino-acid biosynthesis</keyword>
<feature type="binding site" evidence="11">
    <location>
        <begin position="251"/>
        <end position="252"/>
    </location>
    <ligand>
        <name>FMN</name>
        <dbReference type="ChEBI" id="CHEBI:58210"/>
    </ligand>
</feature>
<reference evidence="13 14" key="1">
    <citation type="submission" date="2018-06" db="EMBL/GenBank/DDBJ databases">
        <title>Extensive metabolic versatility and redundancy in microbially diverse, dynamic hydrothermal sediments.</title>
        <authorList>
            <person name="Dombrowski N."/>
            <person name="Teske A."/>
            <person name="Baker B.J."/>
        </authorList>
    </citation>
    <scope>NUCLEOTIDE SEQUENCE [LARGE SCALE GENOMIC DNA]</scope>
    <source>
        <strain evidence="13">B7_G13</strain>
    </source>
</reference>
<dbReference type="GO" id="GO:0005829">
    <property type="term" value="C:cytosol"/>
    <property type="evidence" value="ECO:0007669"/>
    <property type="project" value="TreeGrafter"/>
</dbReference>
<accession>A0A662D4T1</accession>
<dbReference type="GO" id="GO:0009073">
    <property type="term" value="P:aromatic amino acid family biosynthetic process"/>
    <property type="evidence" value="ECO:0007669"/>
    <property type="project" value="UniProtKB-KW"/>
</dbReference>
<dbReference type="GO" id="GO:0010181">
    <property type="term" value="F:FMN binding"/>
    <property type="evidence" value="ECO:0007669"/>
    <property type="project" value="TreeGrafter"/>
</dbReference>
<protein>
    <recommendedName>
        <fullName evidence="3 11">Chorismate synthase</fullName>
        <shortName evidence="11">CS</shortName>
        <ecNumber evidence="3 11">4.2.3.5</ecNumber>
    </recommendedName>
    <alternativeName>
        <fullName evidence="11">5-enolpyruvylshikimate-3-phosphate phospholyase</fullName>
    </alternativeName>
</protein>
<dbReference type="GO" id="GO:0009423">
    <property type="term" value="P:chorismate biosynthetic process"/>
    <property type="evidence" value="ECO:0007669"/>
    <property type="project" value="UniProtKB-UniRule"/>
</dbReference>
<comment type="cofactor">
    <cofactor evidence="11 12">
        <name>FMNH2</name>
        <dbReference type="ChEBI" id="CHEBI:57618"/>
    </cofactor>
    <text evidence="11 12">Reduced FMN (FMNH(2)).</text>
</comment>
<feature type="binding site" evidence="11">
    <location>
        <begin position="131"/>
        <end position="133"/>
    </location>
    <ligand>
        <name>FMN</name>
        <dbReference type="ChEBI" id="CHEBI:58210"/>
    </ligand>
</feature>
<dbReference type="FunFam" id="3.60.150.10:FF:000002">
    <property type="entry name" value="Chorismate synthase"/>
    <property type="match status" value="1"/>
</dbReference>
<comment type="subunit">
    <text evidence="11">Homotetramer.</text>
</comment>
<dbReference type="Pfam" id="PF01264">
    <property type="entry name" value="Chorismate_synt"/>
    <property type="match status" value="1"/>
</dbReference>
<dbReference type="PIRSF" id="PIRSF001456">
    <property type="entry name" value="Chorismate_synth"/>
    <property type="match status" value="1"/>
</dbReference>
<dbReference type="SUPFAM" id="SSF103263">
    <property type="entry name" value="Chorismate synthase, AroC"/>
    <property type="match status" value="1"/>
</dbReference>
<dbReference type="PROSITE" id="PS00787">
    <property type="entry name" value="CHORISMATE_SYNTHASE_1"/>
    <property type="match status" value="1"/>
</dbReference>
<organism evidence="13 14">
    <name type="scientific">Aerophobetes bacterium</name>
    <dbReference type="NCBI Taxonomy" id="2030807"/>
    <lineage>
        <taxon>Bacteria</taxon>
        <taxon>Candidatus Aerophobota</taxon>
    </lineage>
</organism>
<evidence type="ECO:0000256" key="5">
    <source>
        <dbReference type="ARBA" id="ARBA00022630"/>
    </source>
</evidence>
<evidence type="ECO:0000256" key="10">
    <source>
        <dbReference type="ARBA" id="ARBA00023239"/>
    </source>
</evidence>
<feature type="binding site" evidence="11">
    <location>
        <position position="40"/>
    </location>
    <ligand>
        <name>NADP(+)</name>
        <dbReference type="ChEBI" id="CHEBI:58349"/>
    </ligand>
</feature>
<evidence type="ECO:0000256" key="8">
    <source>
        <dbReference type="ARBA" id="ARBA00022857"/>
    </source>
</evidence>
<evidence type="ECO:0000256" key="9">
    <source>
        <dbReference type="ARBA" id="ARBA00023141"/>
    </source>
</evidence>
<sequence>MLRYLTAGESHGKALITILEGIPAGLKLTGRDIDQELERRQSGYGRGGRMKIEKDRVEILSGVRLGETIGSPIALMVKNLDWENWKQIMRIEEGETSFEEVPSATSPRPGHADLAGAIKRNFKDIRNVLERASARETVARVAVGAICKKFLREFGLSIYSRVVQIGRIRDESDWSIALANYRMIERSPVRCLNKETERDMIALIDEARERGDTLGGIFEVIVTRPPIGLGDYIQWDLKLDARLAKAMMSIQAIVGVEVGLGFIAAGRFGSEVQDEIFYDSEEKRFYRRTNNAGGIEGGMSNGEPIILRAAMKPISTLRRPLSSVNLVTKKEVKAIKERADICAVPAASVIGEAAVAFEIARAMREKFGGDSIEEVRRNYTSYMEYIKGF</sequence>
<keyword evidence="6 11" id="KW-0288">FMN</keyword>
<evidence type="ECO:0000256" key="11">
    <source>
        <dbReference type="HAMAP-Rule" id="MF_00300"/>
    </source>
</evidence>
<keyword evidence="10 11" id="KW-0456">Lyase</keyword>
<dbReference type="GO" id="GO:0008652">
    <property type="term" value="P:amino acid biosynthetic process"/>
    <property type="evidence" value="ECO:0007669"/>
    <property type="project" value="UniProtKB-KW"/>
</dbReference>
<comment type="similarity">
    <text evidence="2 11 12">Belongs to the chorismate synthase family.</text>
</comment>
<gene>
    <name evidence="11" type="primary">aroC</name>
    <name evidence="13" type="ORF">DRZ78_02690</name>
</gene>
<dbReference type="CDD" id="cd07304">
    <property type="entry name" value="Chorismate_synthase"/>
    <property type="match status" value="1"/>
</dbReference>
<dbReference type="InterPro" id="IPR035904">
    <property type="entry name" value="Chorismate_synth_AroC_sf"/>
</dbReference>
<dbReference type="GO" id="GO:0004107">
    <property type="term" value="F:chorismate synthase activity"/>
    <property type="evidence" value="ECO:0007669"/>
    <property type="project" value="UniProtKB-UniRule"/>
</dbReference>
<proteinExistence type="inferred from homology"/>
<comment type="function">
    <text evidence="11">Catalyzes the anti-1,4-elimination of the C-3 phosphate and the C-6 proR hydrogen from 5-enolpyruvylshikimate-3-phosphate (EPSP) to yield chorismate, which is the branch point compound that serves as the starting substrate for the three terminal pathways of aromatic amino acid biosynthesis. This reaction introduces a second double bond into the aromatic ring system.</text>
</comment>
<dbReference type="PANTHER" id="PTHR21085">
    <property type="entry name" value="CHORISMATE SYNTHASE"/>
    <property type="match status" value="1"/>
</dbReference>
<dbReference type="EMBL" id="QMPY01000080">
    <property type="protein sequence ID" value="RLE07618.1"/>
    <property type="molecule type" value="Genomic_DNA"/>
</dbReference>
<evidence type="ECO:0000256" key="4">
    <source>
        <dbReference type="ARBA" id="ARBA00022605"/>
    </source>
</evidence>
<feature type="binding site" evidence="11">
    <location>
        <position position="338"/>
    </location>
    <ligand>
        <name>FMN</name>
        <dbReference type="ChEBI" id="CHEBI:58210"/>
    </ligand>
</feature>